<keyword evidence="2" id="KW-0012">Acyltransferase</keyword>
<keyword evidence="2" id="KW-0808">Transferase</keyword>
<dbReference type="PROSITE" id="PS51186">
    <property type="entry name" value="GNAT"/>
    <property type="match status" value="1"/>
</dbReference>
<proteinExistence type="predicted"/>
<comment type="caution">
    <text evidence="2">The sequence shown here is derived from an EMBL/GenBank/DDBJ whole genome shotgun (WGS) entry which is preliminary data.</text>
</comment>
<dbReference type="InterPro" id="IPR016181">
    <property type="entry name" value="Acyl_CoA_acyltransferase"/>
</dbReference>
<organism evidence="2 3">
    <name type="scientific">Vibrio marisflavi CECT 7928</name>
    <dbReference type="NCBI Taxonomy" id="634439"/>
    <lineage>
        <taxon>Bacteria</taxon>
        <taxon>Pseudomonadati</taxon>
        <taxon>Pseudomonadota</taxon>
        <taxon>Gammaproteobacteria</taxon>
        <taxon>Vibrionales</taxon>
        <taxon>Vibrionaceae</taxon>
        <taxon>Vibrio</taxon>
    </lineage>
</organism>
<gene>
    <name evidence="2" type="ORF">VMF7928_02237</name>
</gene>
<evidence type="ECO:0000313" key="2">
    <source>
        <dbReference type="EMBL" id="CAH0539547.1"/>
    </source>
</evidence>
<dbReference type="CDD" id="cd04301">
    <property type="entry name" value="NAT_SF"/>
    <property type="match status" value="1"/>
</dbReference>
<dbReference type="GO" id="GO:0016746">
    <property type="term" value="F:acyltransferase activity"/>
    <property type="evidence" value="ECO:0007669"/>
    <property type="project" value="UniProtKB-KW"/>
</dbReference>
<sequence>MKIILETPRLIIREFMLADAEDVLYFNLPAEVTKYTGDADLCKIVEDAKSIIENVWLKQYTEVGFARWAVVLKTTEKVIGFCGFKNEPRINGVDLGYRFHPDYWGQGIATEATQACIEYARKHMDVKTIYGTAMSENKASSHILKKLGMHYVRKHQQYNHTFDCYQMDLR</sequence>
<dbReference type="Gene3D" id="3.40.630.30">
    <property type="match status" value="1"/>
</dbReference>
<evidence type="ECO:0000259" key="1">
    <source>
        <dbReference type="PROSITE" id="PS51186"/>
    </source>
</evidence>
<protein>
    <submittedName>
        <fullName evidence="2">Acetyltransferase</fullName>
        <ecNumber evidence="2">2.3.1.-</ecNumber>
    </submittedName>
</protein>
<keyword evidence="3" id="KW-1185">Reference proteome</keyword>
<evidence type="ECO:0000313" key="3">
    <source>
        <dbReference type="Proteomes" id="UP000838748"/>
    </source>
</evidence>
<name>A0ABN8E3V1_9VIBR</name>
<dbReference type="InterPro" id="IPR000182">
    <property type="entry name" value="GNAT_dom"/>
</dbReference>
<dbReference type="InterPro" id="IPR051531">
    <property type="entry name" value="N-acetyltransferase"/>
</dbReference>
<dbReference type="EMBL" id="CAKLDM010000002">
    <property type="protein sequence ID" value="CAH0539547.1"/>
    <property type="molecule type" value="Genomic_DNA"/>
</dbReference>
<feature type="domain" description="N-acetyltransferase" evidence="1">
    <location>
        <begin position="10"/>
        <end position="170"/>
    </location>
</feature>
<dbReference type="SUPFAM" id="SSF55729">
    <property type="entry name" value="Acyl-CoA N-acyltransferases (Nat)"/>
    <property type="match status" value="1"/>
</dbReference>
<dbReference type="RefSeq" id="WP_237361541.1">
    <property type="nucleotide sequence ID" value="NZ_CAKLDM010000002.1"/>
</dbReference>
<dbReference type="PANTHER" id="PTHR43792:SF1">
    <property type="entry name" value="N-ACETYLTRANSFERASE DOMAIN-CONTAINING PROTEIN"/>
    <property type="match status" value="1"/>
</dbReference>
<reference evidence="2" key="1">
    <citation type="submission" date="2021-11" db="EMBL/GenBank/DDBJ databases">
        <authorList>
            <person name="Rodrigo-Torres L."/>
            <person name="Arahal R. D."/>
            <person name="Lucena T."/>
        </authorList>
    </citation>
    <scope>NUCLEOTIDE SEQUENCE</scope>
    <source>
        <strain evidence="2">CECT 7928</strain>
    </source>
</reference>
<dbReference type="EC" id="2.3.1.-" evidence="2"/>
<accession>A0ABN8E3V1</accession>
<dbReference type="Pfam" id="PF13302">
    <property type="entry name" value="Acetyltransf_3"/>
    <property type="match status" value="1"/>
</dbReference>
<dbReference type="PANTHER" id="PTHR43792">
    <property type="entry name" value="GNAT FAMILY, PUTATIVE (AFU_ORTHOLOGUE AFUA_3G00765)-RELATED-RELATED"/>
    <property type="match status" value="1"/>
</dbReference>
<dbReference type="Proteomes" id="UP000838748">
    <property type="component" value="Unassembled WGS sequence"/>
</dbReference>